<evidence type="ECO:0008006" key="4">
    <source>
        <dbReference type="Google" id="ProtNLM"/>
    </source>
</evidence>
<feature type="compositionally biased region" description="Basic and acidic residues" evidence="1">
    <location>
        <begin position="339"/>
        <end position="354"/>
    </location>
</feature>
<feature type="region of interest" description="Disordered" evidence="1">
    <location>
        <begin position="335"/>
        <end position="365"/>
    </location>
</feature>
<dbReference type="Proteomes" id="UP001303647">
    <property type="component" value="Unassembled WGS sequence"/>
</dbReference>
<reference evidence="2" key="1">
    <citation type="journal article" date="2023" name="Mol. Phylogenet. Evol.">
        <title>Genome-scale phylogeny and comparative genomics of the fungal order Sordariales.</title>
        <authorList>
            <person name="Hensen N."/>
            <person name="Bonometti L."/>
            <person name="Westerberg I."/>
            <person name="Brannstrom I.O."/>
            <person name="Guillou S."/>
            <person name="Cros-Aarteil S."/>
            <person name="Calhoun S."/>
            <person name="Haridas S."/>
            <person name="Kuo A."/>
            <person name="Mondo S."/>
            <person name="Pangilinan J."/>
            <person name="Riley R."/>
            <person name="LaButti K."/>
            <person name="Andreopoulos B."/>
            <person name="Lipzen A."/>
            <person name="Chen C."/>
            <person name="Yan M."/>
            <person name="Daum C."/>
            <person name="Ng V."/>
            <person name="Clum A."/>
            <person name="Steindorff A."/>
            <person name="Ohm R.A."/>
            <person name="Martin F."/>
            <person name="Silar P."/>
            <person name="Natvig D.O."/>
            <person name="Lalanne C."/>
            <person name="Gautier V."/>
            <person name="Ament-Velasquez S.L."/>
            <person name="Kruys A."/>
            <person name="Hutchinson M.I."/>
            <person name="Powell A.J."/>
            <person name="Barry K."/>
            <person name="Miller A.N."/>
            <person name="Grigoriev I.V."/>
            <person name="Debuchy R."/>
            <person name="Gladieux P."/>
            <person name="Hiltunen Thoren M."/>
            <person name="Johannesson H."/>
        </authorList>
    </citation>
    <scope>NUCLEOTIDE SEQUENCE</scope>
    <source>
        <strain evidence="2">CBS 359.72</strain>
    </source>
</reference>
<feature type="region of interest" description="Disordered" evidence="1">
    <location>
        <begin position="1"/>
        <end position="20"/>
    </location>
</feature>
<sequence length="426" mass="47613">MEVQVQASSRDDGPSPNSPFQISPFSSPVVNLEFANGTILNIHDQVLRRCPLLRSDPFAKYDLDRFSSTAGHALVEYLYTEKYNLLKWNGPALSFEETELLELKSKLEIYRLARTVQVHGLEELAKHDFERAAQRLDIFRVIDAIKEAYPGPIRQDEWFRHWFKNFIKEAFNDPEKLPWLKDAAVCDLGDDASVVKVLFQCMLETYFDRLEALTAQNSAGGLHLHNGDTQQLSRNGQSHVTDESHVDHVIEEHQNAGDLNTSPGSDHEVSGKLRSSLVHESTVYDEPEPEAGLEPVPEQKIQETSGFDTKLEVSAPMAEVPSEPAFGYPEPALEGAASVEERAPTADESYKEAFTDSWGPSKKMKKKGKKKAKKIIEEEEPALEPSDTVLEVAFVQEAEPAVDDFWDVYNSKGKKGITKVGSTPAA</sequence>
<evidence type="ECO:0000313" key="3">
    <source>
        <dbReference type="Proteomes" id="UP001303647"/>
    </source>
</evidence>
<protein>
    <recommendedName>
        <fullName evidence="4">BTB domain-containing protein</fullName>
    </recommendedName>
</protein>
<dbReference type="EMBL" id="MU857680">
    <property type="protein sequence ID" value="KAK4246203.1"/>
    <property type="molecule type" value="Genomic_DNA"/>
</dbReference>
<accession>A0AAN7CST5</accession>
<name>A0AAN7CST5_9PEZI</name>
<organism evidence="2 3">
    <name type="scientific">Corynascus novoguineensis</name>
    <dbReference type="NCBI Taxonomy" id="1126955"/>
    <lineage>
        <taxon>Eukaryota</taxon>
        <taxon>Fungi</taxon>
        <taxon>Dikarya</taxon>
        <taxon>Ascomycota</taxon>
        <taxon>Pezizomycotina</taxon>
        <taxon>Sordariomycetes</taxon>
        <taxon>Sordariomycetidae</taxon>
        <taxon>Sordariales</taxon>
        <taxon>Chaetomiaceae</taxon>
        <taxon>Corynascus</taxon>
    </lineage>
</organism>
<gene>
    <name evidence="2" type="ORF">C7999DRAFT_33418</name>
</gene>
<proteinExistence type="predicted"/>
<reference evidence="2" key="2">
    <citation type="submission" date="2023-05" db="EMBL/GenBank/DDBJ databases">
        <authorList>
            <consortium name="Lawrence Berkeley National Laboratory"/>
            <person name="Steindorff A."/>
            <person name="Hensen N."/>
            <person name="Bonometti L."/>
            <person name="Westerberg I."/>
            <person name="Brannstrom I.O."/>
            <person name="Guillou S."/>
            <person name="Cros-Aarteil S."/>
            <person name="Calhoun S."/>
            <person name="Haridas S."/>
            <person name="Kuo A."/>
            <person name="Mondo S."/>
            <person name="Pangilinan J."/>
            <person name="Riley R."/>
            <person name="Labutti K."/>
            <person name="Andreopoulos B."/>
            <person name="Lipzen A."/>
            <person name="Chen C."/>
            <person name="Yanf M."/>
            <person name="Daum C."/>
            <person name="Ng V."/>
            <person name="Clum A."/>
            <person name="Ohm R."/>
            <person name="Martin F."/>
            <person name="Silar P."/>
            <person name="Natvig D."/>
            <person name="Lalanne C."/>
            <person name="Gautier V."/>
            <person name="Ament-Velasquez S.L."/>
            <person name="Kruys A."/>
            <person name="Hutchinson M.I."/>
            <person name="Powell A.J."/>
            <person name="Barry K."/>
            <person name="Miller A.N."/>
            <person name="Grigoriev I.V."/>
            <person name="Debuchy R."/>
            <person name="Gladieux P."/>
            <person name="Thoren M.H."/>
            <person name="Johannesson H."/>
        </authorList>
    </citation>
    <scope>NUCLEOTIDE SEQUENCE</scope>
    <source>
        <strain evidence="2">CBS 359.72</strain>
    </source>
</reference>
<keyword evidence="3" id="KW-1185">Reference proteome</keyword>
<dbReference type="PANTHER" id="PTHR37538:SF4">
    <property type="entry name" value="PITSLRE SERINE_THREONINE-PROTEIN KINASE CDC2L1"/>
    <property type="match status" value="1"/>
</dbReference>
<dbReference type="PANTHER" id="PTHR37538">
    <property type="entry name" value="BTB DOMAIN-CONTAINING PROTEIN"/>
    <property type="match status" value="1"/>
</dbReference>
<evidence type="ECO:0000313" key="2">
    <source>
        <dbReference type="EMBL" id="KAK4246203.1"/>
    </source>
</evidence>
<evidence type="ECO:0000256" key="1">
    <source>
        <dbReference type="SAM" id="MobiDB-lite"/>
    </source>
</evidence>
<comment type="caution">
    <text evidence="2">The sequence shown here is derived from an EMBL/GenBank/DDBJ whole genome shotgun (WGS) entry which is preliminary data.</text>
</comment>
<dbReference type="AlphaFoldDB" id="A0AAN7CST5"/>